<keyword evidence="2" id="KW-1185">Reference proteome</keyword>
<sequence length="91" mass="10548">MSQACVRASRKRDLDFTWQKRVFFFTSPCGEMFVWRQPFESRSSCRVIGSFQKVPLVCDLPLPTTLTPLTVALWVTSLGCTKIFRLFYVSM</sequence>
<evidence type="ECO:0000313" key="1">
    <source>
        <dbReference type="EMBL" id="KAG8187055.1"/>
    </source>
</evidence>
<dbReference type="EMBL" id="JAFNEN010000281">
    <property type="protein sequence ID" value="KAG8187055.1"/>
    <property type="molecule type" value="Genomic_DNA"/>
</dbReference>
<proteinExistence type="predicted"/>
<dbReference type="Proteomes" id="UP000827092">
    <property type="component" value="Unassembled WGS sequence"/>
</dbReference>
<organism evidence="1 2">
    <name type="scientific">Oedothorax gibbosus</name>
    <dbReference type="NCBI Taxonomy" id="931172"/>
    <lineage>
        <taxon>Eukaryota</taxon>
        <taxon>Metazoa</taxon>
        <taxon>Ecdysozoa</taxon>
        <taxon>Arthropoda</taxon>
        <taxon>Chelicerata</taxon>
        <taxon>Arachnida</taxon>
        <taxon>Araneae</taxon>
        <taxon>Araneomorphae</taxon>
        <taxon>Entelegynae</taxon>
        <taxon>Araneoidea</taxon>
        <taxon>Linyphiidae</taxon>
        <taxon>Erigoninae</taxon>
        <taxon>Oedothorax</taxon>
    </lineage>
</organism>
<reference evidence="1 2" key="1">
    <citation type="journal article" date="2022" name="Nat. Ecol. Evol.">
        <title>A masculinizing supergene underlies an exaggerated male reproductive morph in a spider.</title>
        <authorList>
            <person name="Hendrickx F."/>
            <person name="De Corte Z."/>
            <person name="Sonet G."/>
            <person name="Van Belleghem S.M."/>
            <person name="Kostlbacher S."/>
            <person name="Vangestel C."/>
        </authorList>
    </citation>
    <scope>NUCLEOTIDE SEQUENCE [LARGE SCALE GENOMIC DNA]</scope>
    <source>
        <strain evidence="1">W744_W776</strain>
    </source>
</reference>
<gene>
    <name evidence="1" type="ORF">JTE90_019265</name>
</gene>
<accession>A0AAV6UU58</accession>
<evidence type="ECO:0000313" key="2">
    <source>
        <dbReference type="Proteomes" id="UP000827092"/>
    </source>
</evidence>
<dbReference type="AlphaFoldDB" id="A0AAV6UU58"/>
<protein>
    <submittedName>
        <fullName evidence="1">Uncharacterized protein</fullName>
    </submittedName>
</protein>
<comment type="caution">
    <text evidence="1">The sequence shown here is derived from an EMBL/GenBank/DDBJ whole genome shotgun (WGS) entry which is preliminary data.</text>
</comment>
<name>A0AAV6UU58_9ARAC</name>